<evidence type="ECO:0000313" key="2">
    <source>
        <dbReference type="EMBL" id="SFL73640.1"/>
    </source>
</evidence>
<feature type="chain" id="PRO_5011796472" evidence="1">
    <location>
        <begin position="29"/>
        <end position="82"/>
    </location>
</feature>
<dbReference type="EMBL" id="FOTK01000009">
    <property type="protein sequence ID" value="SFL73640.1"/>
    <property type="molecule type" value="Genomic_DNA"/>
</dbReference>
<reference evidence="3" key="1">
    <citation type="submission" date="2016-10" db="EMBL/GenBank/DDBJ databases">
        <authorList>
            <person name="Varghese N."/>
            <person name="Submissions S."/>
        </authorList>
    </citation>
    <scope>NUCLEOTIDE SEQUENCE [LARGE SCALE GENOMIC DNA]</scope>
    <source>
        <strain evidence="3">BL36</strain>
    </source>
</reference>
<evidence type="ECO:0000313" key="3">
    <source>
        <dbReference type="Proteomes" id="UP000199048"/>
    </source>
</evidence>
<proteinExistence type="predicted"/>
<sequence length="82" mass="9261">MTQRRPARPPTLAWVVLLAALVPAPASAWPEDRGFDPPRLRRVVRARPEASAVPPPVIVRGYLPRNHNVPMYNEPPRRGPVW</sequence>
<evidence type="ECO:0000256" key="1">
    <source>
        <dbReference type="SAM" id="SignalP"/>
    </source>
</evidence>
<protein>
    <submittedName>
        <fullName evidence="2">Uncharacterized protein</fullName>
    </submittedName>
</protein>
<feature type="signal peptide" evidence="1">
    <location>
        <begin position="1"/>
        <end position="28"/>
    </location>
</feature>
<dbReference type="Proteomes" id="UP000199048">
    <property type="component" value="Unassembled WGS sequence"/>
</dbReference>
<name>A0A1I4K4C3_9HYPH</name>
<accession>A0A1I4K4C3</accession>
<gene>
    <name evidence="2" type="ORF">SAMN05192568_1009144</name>
</gene>
<dbReference type="AlphaFoldDB" id="A0A1I4K4C3"/>
<keyword evidence="1" id="KW-0732">Signal</keyword>
<organism evidence="2 3">
    <name type="scientific">Methylobacterium pseudosasicola</name>
    <dbReference type="NCBI Taxonomy" id="582667"/>
    <lineage>
        <taxon>Bacteria</taxon>
        <taxon>Pseudomonadati</taxon>
        <taxon>Pseudomonadota</taxon>
        <taxon>Alphaproteobacteria</taxon>
        <taxon>Hyphomicrobiales</taxon>
        <taxon>Methylobacteriaceae</taxon>
        <taxon>Methylobacterium</taxon>
    </lineage>
</organism>
<dbReference type="RefSeq" id="WP_092040251.1">
    <property type="nucleotide sequence ID" value="NZ_FOTK01000009.1"/>
</dbReference>
<dbReference type="OrthoDB" id="8005734at2"/>
<keyword evidence="3" id="KW-1185">Reference proteome</keyword>